<dbReference type="NCBIfam" id="NF041770">
    <property type="entry name" value="CFI_box_CTERM"/>
    <property type="match status" value="1"/>
</dbReference>
<evidence type="ECO:0000259" key="5">
    <source>
        <dbReference type="PROSITE" id="PS50072"/>
    </source>
</evidence>
<feature type="transmembrane region" description="Helical" evidence="4">
    <location>
        <begin position="532"/>
        <end position="555"/>
    </location>
</feature>
<protein>
    <recommendedName>
        <fullName evidence="1">peptidylprolyl isomerase</fullName>
        <ecNumber evidence="1">5.2.1.8</ecNumber>
    </recommendedName>
</protein>
<dbReference type="GO" id="GO:0003755">
    <property type="term" value="F:peptidyl-prolyl cis-trans isomerase activity"/>
    <property type="evidence" value="ECO:0007669"/>
    <property type="project" value="UniProtKB-KW"/>
</dbReference>
<dbReference type="EC" id="5.2.1.8" evidence="1"/>
<dbReference type="Gene3D" id="2.40.100.10">
    <property type="entry name" value="Cyclophilin-like"/>
    <property type="match status" value="1"/>
</dbReference>
<dbReference type="PANTHER" id="PTHR45625">
    <property type="entry name" value="PEPTIDYL-PROLYL CIS-TRANS ISOMERASE-RELATED"/>
    <property type="match status" value="1"/>
</dbReference>
<evidence type="ECO:0000313" key="6">
    <source>
        <dbReference type="EMBL" id="AIF13845.1"/>
    </source>
</evidence>
<evidence type="ECO:0000256" key="2">
    <source>
        <dbReference type="ARBA" id="ARBA00023110"/>
    </source>
</evidence>
<evidence type="ECO:0000256" key="1">
    <source>
        <dbReference type="ARBA" id="ARBA00013194"/>
    </source>
</evidence>
<dbReference type="InterPro" id="IPR002130">
    <property type="entry name" value="Cyclophilin-type_PPIase_dom"/>
</dbReference>
<proteinExistence type="predicted"/>
<keyword evidence="2" id="KW-0697">Rotamase</keyword>
<gene>
    <name evidence="6" type="primary">PPIB</name>
    <name evidence="6" type="synonym">ppiB</name>
</gene>
<dbReference type="InterPro" id="IPR029000">
    <property type="entry name" value="Cyclophilin-like_dom_sf"/>
</dbReference>
<name>A0A075HF74_9ARCH</name>
<dbReference type="SUPFAM" id="SSF50891">
    <property type="entry name" value="Cyclophilin-like"/>
    <property type="match status" value="1"/>
</dbReference>
<dbReference type="Pfam" id="PF00160">
    <property type="entry name" value="Pro_isomerase"/>
    <property type="match status" value="1"/>
</dbReference>
<accession>A0A075HF74</accession>
<keyword evidence="4" id="KW-0472">Membrane</keyword>
<keyword evidence="4" id="KW-0812">Transmembrane</keyword>
<organism evidence="6">
    <name type="scientific">uncultured marine thaumarchaeote KM3_65_A05</name>
    <dbReference type="NCBI Taxonomy" id="1456222"/>
    <lineage>
        <taxon>Archaea</taxon>
        <taxon>Nitrososphaerota</taxon>
        <taxon>environmental samples</taxon>
    </lineage>
</organism>
<dbReference type="InterPro" id="IPR049886">
    <property type="entry name" value="CFI_box_CTERM_dom"/>
</dbReference>
<feature type="domain" description="PPIase cyclophilin-type" evidence="5">
    <location>
        <begin position="60"/>
        <end position="200"/>
    </location>
</feature>
<dbReference type="CDD" id="cd00317">
    <property type="entry name" value="cyclophilin"/>
    <property type="match status" value="1"/>
</dbReference>
<dbReference type="EMBL" id="KF900986">
    <property type="protein sequence ID" value="AIF13845.1"/>
    <property type="molecule type" value="Genomic_DNA"/>
</dbReference>
<reference evidence="6" key="1">
    <citation type="journal article" date="2014" name="Genome Biol. Evol.">
        <title>Pangenome evidence for extensive interdomain horizontal transfer affecting lineage core and shell genes in uncultured planktonic thaumarchaeota and euryarchaeota.</title>
        <authorList>
            <person name="Deschamps P."/>
            <person name="Zivanovic Y."/>
            <person name="Moreira D."/>
            <person name="Rodriguez-Valera F."/>
            <person name="Lopez-Garcia P."/>
        </authorList>
    </citation>
    <scope>NUCLEOTIDE SEQUENCE</scope>
</reference>
<dbReference type="PANTHER" id="PTHR45625:SF4">
    <property type="entry name" value="PEPTIDYLPROLYL ISOMERASE DOMAIN AND WD REPEAT-CONTAINING PROTEIN 1"/>
    <property type="match status" value="1"/>
</dbReference>
<dbReference type="PROSITE" id="PS50072">
    <property type="entry name" value="CSA_PPIASE_2"/>
    <property type="match status" value="1"/>
</dbReference>
<sequence length="565" mass="63616">MNFKFFMVFAILTIGFAGSMFAQSAVGDLGFTPPVGEKEYTQMEIDEMKQKAVLITMNDGTFMIELFPEDAPNTVNNFLKLVESGYYDGIVFHRIIPGFMIQTGDPNTKDLEIDRSLWGTGGPGYSINEEFNTLQHDRGMISMARSHDKNSAGSQFFIVHKDSNFLDGEYTVFGRLIPGTHSIAALDNIANIPTDRNDAPLDVSKATIIKARILDSFSTADFPGPDRNNSIVKQSFVSGGLVDKFVDTKNKVSFTLPYRWAVVEEGTGEYLSLIVEPTQQEHNVQIQIDETGFRPQLLIFSEERDVRITGTEPGPGFFSIQAGDRPMILSDYIFENDNGRYAHLMVSTQNYQTQTETVKFKIMQIHFTNSELNYSVIYINVADWFRYEINSFDTVVKDFEIMMNGKMQPIEFASEPIFKRIIADARAQKEIETPPPARVGSGCLIATASYGSELAPQVQQLREIRDDVVLQTESGSAFMMGFNQFYYSFSPMIADYERENPIFKEVVKLTITPLLTSLTLLQYADIDSESDMLGYGIAVILLNIGMYFIAPAVLITKIRSFYKLQ</sequence>
<evidence type="ECO:0000256" key="3">
    <source>
        <dbReference type="ARBA" id="ARBA00023235"/>
    </source>
</evidence>
<dbReference type="AlphaFoldDB" id="A0A075HF74"/>
<keyword evidence="3 6" id="KW-0413">Isomerase</keyword>
<keyword evidence="4" id="KW-1133">Transmembrane helix</keyword>
<dbReference type="PRINTS" id="PR00153">
    <property type="entry name" value="CSAPPISMRASE"/>
</dbReference>
<evidence type="ECO:0000256" key="4">
    <source>
        <dbReference type="SAM" id="Phobius"/>
    </source>
</evidence>
<dbReference type="InterPro" id="IPR044666">
    <property type="entry name" value="Cyclophilin_A-like"/>
</dbReference>